<keyword evidence="2" id="KW-1003">Cell membrane</keyword>
<dbReference type="AlphaFoldDB" id="A0A1X1PBI5"/>
<evidence type="ECO:0000313" key="13">
    <source>
        <dbReference type="Proteomes" id="UP000494135"/>
    </source>
</evidence>
<evidence type="ECO:0000313" key="11">
    <source>
        <dbReference type="EMBL" id="ORT82910.1"/>
    </source>
</evidence>
<evidence type="ECO:0000256" key="6">
    <source>
        <dbReference type="ARBA" id="ARBA00023136"/>
    </source>
</evidence>
<dbReference type="Pfam" id="PF02470">
    <property type="entry name" value="MlaD"/>
    <property type="match status" value="3"/>
</dbReference>
<dbReference type="OrthoDB" id="9806984at2"/>
<feature type="domain" description="Mce/MlaD" evidence="9">
    <location>
        <begin position="295"/>
        <end position="398"/>
    </location>
</feature>
<feature type="compositionally biased region" description="Polar residues" evidence="7">
    <location>
        <begin position="543"/>
        <end position="556"/>
    </location>
</feature>
<evidence type="ECO:0000313" key="12">
    <source>
        <dbReference type="Proteomes" id="UP000193146"/>
    </source>
</evidence>
<dbReference type="Proteomes" id="UP000193146">
    <property type="component" value="Unassembled WGS sequence"/>
</dbReference>
<keyword evidence="4 8" id="KW-0812">Transmembrane</keyword>
<evidence type="ECO:0000256" key="3">
    <source>
        <dbReference type="ARBA" id="ARBA00022519"/>
    </source>
</evidence>
<dbReference type="PANTHER" id="PTHR30462">
    <property type="entry name" value="INTERMEMBRANE TRANSPORT PROTEIN PQIB-RELATED"/>
    <property type="match status" value="1"/>
</dbReference>
<keyword evidence="3" id="KW-0997">Cell inner membrane</keyword>
<feature type="domain" description="Mce/MlaD" evidence="9">
    <location>
        <begin position="50"/>
        <end position="140"/>
    </location>
</feature>
<feature type="domain" description="Mce/MlaD" evidence="9">
    <location>
        <begin position="165"/>
        <end position="232"/>
    </location>
</feature>
<feature type="transmembrane region" description="Helical" evidence="8">
    <location>
        <begin position="26"/>
        <end position="47"/>
    </location>
</feature>
<dbReference type="GO" id="GO:0005886">
    <property type="term" value="C:plasma membrane"/>
    <property type="evidence" value="ECO:0007669"/>
    <property type="project" value="UniProtKB-SubCell"/>
</dbReference>
<dbReference type="EMBL" id="NBYX01000015">
    <property type="protein sequence ID" value="ORT82910.1"/>
    <property type="molecule type" value="Genomic_DNA"/>
</dbReference>
<keyword evidence="6 8" id="KW-0472">Membrane</keyword>
<keyword evidence="5 8" id="KW-1133">Transmembrane helix</keyword>
<evidence type="ECO:0000256" key="8">
    <source>
        <dbReference type="SAM" id="Phobius"/>
    </source>
</evidence>
<reference evidence="11 12" key="1">
    <citation type="submission" date="2017-04" db="EMBL/GenBank/DDBJ databases">
        <title>Burkholderia puraquae sp. nov., a novel Burkholderia cepacia complex species from hospital setting samples.</title>
        <authorList>
            <person name="Martina P."/>
            <person name="Leguizamon M."/>
            <person name="Prieto C."/>
            <person name="Sousa S."/>
            <person name="Montanaro P."/>
            <person name="Draghi W."/>
            <person name="Staembler M."/>
            <person name="Bettiol M."/>
            <person name="Figoli C."/>
            <person name="Palau J."/>
            <person name="Alvarez F."/>
            <person name="Benetti S."/>
            <person name="Anchat E."/>
            <person name="Vescina C."/>
            <person name="Ferreras J."/>
            <person name="Lasch P."/>
            <person name="Lagares A."/>
            <person name="Zorreguieta A."/>
            <person name="Yantorno O."/>
            <person name="Bosch A."/>
        </authorList>
    </citation>
    <scope>NUCLEOTIDE SEQUENCE [LARGE SCALE GENOMIC DNA]</scope>
    <source>
        <strain evidence="11 12">CAMPA 1040</strain>
    </source>
</reference>
<dbReference type="RefSeq" id="WP_085041691.1">
    <property type="nucleotide sequence ID" value="NZ_CADIKG010000014.1"/>
</dbReference>
<proteinExistence type="predicted"/>
<evidence type="ECO:0000256" key="7">
    <source>
        <dbReference type="SAM" id="MobiDB-lite"/>
    </source>
</evidence>
<keyword evidence="12" id="KW-1185">Reference proteome</keyword>
<dbReference type="EMBL" id="CADIKG010000014">
    <property type="protein sequence ID" value="CAB3764142.1"/>
    <property type="molecule type" value="Genomic_DNA"/>
</dbReference>
<evidence type="ECO:0000256" key="4">
    <source>
        <dbReference type="ARBA" id="ARBA00022692"/>
    </source>
</evidence>
<dbReference type="InterPro" id="IPR051800">
    <property type="entry name" value="PqiA-PqiB_transport"/>
</dbReference>
<sequence>MNPPSGPQGLEPHDPPATRNRLRLSLVWLVPLVAALIGLSMVIHAWLSVGPEITITFNTAQGLEAGKTPVKYKDVVIGTVTAISLSDDSSHVVATVSFVKNARNLIRDDTRFWVVRPRVGMSGVSGIDTLFSGAYIGMDTGRSDQTRKAYTGLETPPTVINGTPGTSFALRAADLGSLDIGSPVYYRHLMVGHVASYKLDMQRRDMNLQVFIDAPYDRLVTTDTRFWNASGVDLSLDANGLKLKTQSVATIVGGGIAFATPEDSDAAAATAGRLFTLADNEASAMAAPDGPSQLIRLRFERPLRGLAVGAPVEFSGIDMGKVVSTQLDYDRATRRFQSVVMVKVYPYRLGPVIDKLQKTEGNGNPRVAQFLAGLVEHGLRAQARTGNLLTEQLYISFDFVKNAPKVPFDANATPLTLPTVASTFDKLPEQVADIVDKINKMPLDSIGKHVDSSLTNLDATLRQVNGQLLPSTTRALDQANQTFGALRQGIAEDGPLQENLANTLTEVRRTARSLRTLTDMLGRRPESLLRGTGADHAPIAPVDTSTPPVQQEPRQP</sequence>
<reference evidence="10 13" key="2">
    <citation type="submission" date="2020-04" db="EMBL/GenBank/DDBJ databases">
        <authorList>
            <person name="De Canck E."/>
        </authorList>
    </citation>
    <scope>NUCLEOTIDE SEQUENCE [LARGE SCALE GENOMIC DNA]</scope>
    <source>
        <strain evidence="10 13">LMG 29660</strain>
    </source>
</reference>
<accession>A0A1X1PBI5</accession>
<protein>
    <submittedName>
        <fullName evidence="10">Intermembrane transport protein PqiB</fullName>
    </submittedName>
    <submittedName>
        <fullName evidence="11">Mammalian cell entry protein</fullName>
    </submittedName>
</protein>
<evidence type="ECO:0000259" key="9">
    <source>
        <dbReference type="Pfam" id="PF02470"/>
    </source>
</evidence>
<comment type="subcellular location">
    <subcellularLocation>
        <location evidence="1">Cell inner membrane</location>
    </subcellularLocation>
</comment>
<dbReference type="PANTHER" id="PTHR30462:SF0">
    <property type="entry name" value="INTERMEMBRANE TRANSPORT PROTEIN YEBT"/>
    <property type="match status" value="1"/>
</dbReference>
<organism evidence="11 12">
    <name type="scientific">Burkholderia puraquae</name>
    <dbReference type="NCBI Taxonomy" id="1904757"/>
    <lineage>
        <taxon>Bacteria</taxon>
        <taxon>Pseudomonadati</taxon>
        <taxon>Pseudomonadota</taxon>
        <taxon>Betaproteobacteria</taxon>
        <taxon>Burkholderiales</taxon>
        <taxon>Burkholderiaceae</taxon>
        <taxon>Burkholderia</taxon>
        <taxon>Burkholderia cepacia complex</taxon>
    </lineage>
</organism>
<evidence type="ECO:0000256" key="2">
    <source>
        <dbReference type="ARBA" id="ARBA00022475"/>
    </source>
</evidence>
<dbReference type="InterPro" id="IPR003399">
    <property type="entry name" value="Mce/MlaD"/>
</dbReference>
<dbReference type="Proteomes" id="UP000494135">
    <property type="component" value="Unassembled WGS sequence"/>
</dbReference>
<name>A0A1X1PBI5_9BURK</name>
<gene>
    <name evidence="10" type="primary">pqiB_1</name>
    <name evidence="11" type="ORF">B7G54_26090</name>
    <name evidence="10" type="ORF">LMG29660_04930</name>
</gene>
<evidence type="ECO:0000313" key="10">
    <source>
        <dbReference type="EMBL" id="CAB3764142.1"/>
    </source>
</evidence>
<feature type="region of interest" description="Disordered" evidence="7">
    <location>
        <begin position="522"/>
        <end position="556"/>
    </location>
</feature>
<evidence type="ECO:0000256" key="1">
    <source>
        <dbReference type="ARBA" id="ARBA00004533"/>
    </source>
</evidence>
<evidence type="ECO:0000256" key="5">
    <source>
        <dbReference type="ARBA" id="ARBA00022989"/>
    </source>
</evidence>